<comment type="caution">
    <text evidence="2">The sequence shown here is derived from an EMBL/GenBank/DDBJ whole genome shotgun (WGS) entry which is preliminary data.</text>
</comment>
<dbReference type="AlphaFoldDB" id="A0A9R1VVW9"/>
<dbReference type="Proteomes" id="UP000235145">
    <property type="component" value="Unassembled WGS sequence"/>
</dbReference>
<evidence type="ECO:0000256" key="1">
    <source>
        <dbReference type="SAM" id="MobiDB-lite"/>
    </source>
</evidence>
<organism evidence="2 3">
    <name type="scientific">Lactuca sativa</name>
    <name type="common">Garden lettuce</name>
    <dbReference type="NCBI Taxonomy" id="4236"/>
    <lineage>
        <taxon>Eukaryota</taxon>
        <taxon>Viridiplantae</taxon>
        <taxon>Streptophyta</taxon>
        <taxon>Embryophyta</taxon>
        <taxon>Tracheophyta</taxon>
        <taxon>Spermatophyta</taxon>
        <taxon>Magnoliopsida</taxon>
        <taxon>eudicotyledons</taxon>
        <taxon>Gunneridae</taxon>
        <taxon>Pentapetalae</taxon>
        <taxon>asterids</taxon>
        <taxon>campanulids</taxon>
        <taxon>Asterales</taxon>
        <taxon>Asteraceae</taxon>
        <taxon>Cichorioideae</taxon>
        <taxon>Cichorieae</taxon>
        <taxon>Lactucinae</taxon>
        <taxon>Lactuca</taxon>
    </lineage>
</organism>
<reference evidence="2 3" key="1">
    <citation type="journal article" date="2017" name="Nat. Commun.">
        <title>Genome assembly with in vitro proximity ligation data and whole-genome triplication in lettuce.</title>
        <authorList>
            <person name="Reyes-Chin-Wo S."/>
            <person name="Wang Z."/>
            <person name="Yang X."/>
            <person name="Kozik A."/>
            <person name="Arikit S."/>
            <person name="Song C."/>
            <person name="Xia L."/>
            <person name="Froenicke L."/>
            <person name="Lavelle D.O."/>
            <person name="Truco M.J."/>
            <person name="Xia R."/>
            <person name="Zhu S."/>
            <person name="Xu C."/>
            <person name="Xu H."/>
            <person name="Xu X."/>
            <person name="Cox K."/>
            <person name="Korf I."/>
            <person name="Meyers B.C."/>
            <person name="Michelmore R.W."/>
        </authorList>
    </citation>
    <scope>NUCLEOTIDE SEQUENCE [LARGE SCALE GENOMIC DNA]</scope>
    <source>
        <strain evidence="3">cv. Salinas</strain>
        <tissue evidence="2">Seedlings</tissue>
    </source>
</reference>
<accession>A0A9R1VVW9</accession>
<keyword evidence="3" id="KW-1185">Reference proteome</keyword>
<feature type="region of interest" description="Disordered" evidence="1">
    <location>
        <begin position="92"/>
        <end position="155"/>
    </location>
</feature>
<evidence type="ECO:0000313" key="3">
    <source>
        <dbReference type="Proteomes" id="UP000235145"/>
    </source>
</evidence>
<proteinExistence type="predicted"/>
<name>A0A9R1VVW9_LACSA</name>
<evidence type="ECO:0000313" key="2">
    <source>
        <dbReference type="EMBL" id="KAJ0212298.1"/>
    </source>
</evidence>
<sequence length="155" mass="17329">MRSTEVFLHLPFALAPYLYGVTLGSMPLSRIWGGYWVTWLVLYYEVDTSGGVPTPIKDMGTTTLGKMHVLVRGVGQQWRVLNDDILEPPRQVEAEHNLDPTFERRQRPRHVGPVIPPPTYPGYDGPGPSGTHHGNTNDDREEGTEDGEGECNTLF</sequence>
<feature type="compositionally biased region" description="Basic and acidic residues" evidence="1">
    <location>
        <begin position="92"/>
        <end position="105"/>
    </location>
</feature>
<feature type="compositionally biased region" description="Acidic residues" evidence="1">
    <location>
        <begin position="139"/>
        <end position="149"/>
    </location>
</feature>
<dbReference type="EMBL" id="NBSK02000004">
    <property type="protein sequence ID" value="KAJ0212298.1"/>
    <property type="molecule type" value="Genomic_DNA"/>
</dbReference>
<gene>
    <name evidence="2" type="ORF">LSAT_V11C400195200</name>
</gene>
<protein>
    <submittedName>
        <fullName evidence="2">Uncharacterized protein</fullName>
    </submittedName>
</protein>